<evidence type="ECO:0000313" key="1">
    <source>
        <dbReference type="EMBL" id="CAH1107155.1"/>
    </source>
</evidence>
<accession>A0A9P0CWJ4</accession>
<protein>
    <submittedName>
        <fullName evidence="1">Uncharacterized protein</fullName>
    </submittedName>
</protein>
<gene>
    <name evidence="1" type="ORF">PSYICH_LOCUS7405</name>
</gene>
<evidence type="ECO:0000313" key="2">
    <source>
        <dbReference type="Proteomes" id="UP001153636"/>
    </source>
</evidence>
<sequence length="108" mass="12603">MQRKGNKIDVKEMGFESFYDLKTLFSAMGLNIAENVDGNEFKINEVKIFDFQKGSKLIRYKTSYGQAEWSSLNFKVKRRRSELQDIKNLILKKAYSKPLQLSENKKGI</sequence>
<organism evidence="1 2">
    <name type="scientific">Psylliodes chrysocephalus</name>
    <dbReference type="NCBI Taxonomy" id="3402493"/>
    <lineage>
        <taxon>Eukaryota</taxon>
        <taxon>Metazoa</taxon>
        <taxon>Ecdysozoa</taxon>
        <taxon>Arthropoda</taxon>
        <taxon>Hexapoda</taxon>
        <taxon>Insecta</taxon>
        <taxon>Pterygota</taxon>
        <taxon>Neoptera</taxon>
        <taxon>Endopterygota</taxon>
        <taxon>Coleoptera</taxon>
        <taxon>Polyphaga</taxon>
        <taxon>Cucujiformia</taxon>
        <taxon>Chrysomeloidea</taxon>
        <taxon>Chrysomelidae</taxon>
        <taxon>Galerucinae</taxon>
        <taxon>Alticini</taxon>
        <taxon>Psylliodes</taxon>
    </lineage>
</organism>
<reference evidence="1" key="1">
    <citation type="submission" date="2022-01" db="EMBL/GenBank/DDBJ databases">
        <authorList>
            <person name="King R."/>
        </authorList>
    </citation>
    <scope>NUCLEOTIDE SEQUENCE</scope>
</reference>
<dbReference type="EMBL" id="OV651814">
    <property type="protein sequence ID" value="CAH1107155.1"/>
    <property type="molecule type" value="Genomic_DNA"/>
</dbReference>
<dbReference type="AlphaFoldDB" id="A0A9P0CWJ4"/>
<dbReference type="OrthoDB" id="6772114at2759"/>
<proteinExistence type="predicted"/>
<dbReference type="Proteomes" id="UP001153636">
    <property type="component" value="Chromosome 2"/>
</dbReference>
<keyword evidence="2" id="KW-1185">Reference proteome</keyword>
<name>A0A9P0CWJ4_9CUCU</name>